<gene>
    <name evidence="2" type="ORF">UBRO2_04726</name>
</gene>
<dbReference type="EMBL" id="ULHB01000119">
    <property type="protein sequence ID" value="SYW82604.1"/>
    <property type="molecule type" value="Genomic_DNA"/>
</dbReference>
<dbReference type="Proteomes" id="UP000658997">
    <property type="component" value="Unassembled WGS sequence"/>
</dbReference>
<dbReference type="Gene3D" id="3.40.970.10">
    <property type="entry name" value="Ribonuclease H1, N-terminal domain"/>
    <property type="match status" value="1"/>
</dbReference>
<evidence type="ECO:0000256" key="1">
    <source>
        <dbReference type="SAM" id="MobiDB-lite"/>
    </source>
</evidence>
<dbReference type="InterPro" id="IPR037056">
    <property type="entry name" value="RNase_H1_N_sf"/>
</dbReference>
<sequence length="366" mass="40246">MRFHEEQAENKLEEIRLRFLHDEPGVALAQVAAVPDKSFYAVARGWKKGIYTIKGEAERQIRNLAHDFTTLHFPGPLLQIFRDRVAAEDFLANSGRFTQQFSIQDEADNELLERTRIFNGLDPNSEPALRRTLGMSAERKEARRRSRLLIISQAATRQEAAAPAVHSPPLSLKCMSSDPPPISPFEEINGFGSFPTSVPLQSMSLLSAKHLASSVAFYAKVLGFNSLPTMSEAQSEDTLSLPPTPESVSLSCTDPEPLDLPLTTLPLRSSATSTLSGQTVLIEYSGALKSMNTLLSAKHNEWRLERTKAAAAASAQASQTNGTRPSQPDMARILSGVQQTPWDAQELHLCDLDGHRIICTTPFARA</sequence>
<comment type="caution">
    <text evidence="2">The sequence shown here is derived from an EMBL/GenBank/DDBJ whole genome shotgun (WGS) entry which is preliminary data.</text>
</comment>
<evidence type="ECO:0000313" key="2">
    <source>
        <dbReference type="EMBL" id="SYW82604.1"/>
    </source>
</evidence>
<proteinExistence type="predicted"/>
<keyword evidence="3" id="KW-1185">Reference proteome</keyword>
<organism evidence="2 3">
    <name type="scientific">Ustilago bromivora</name>
    <dbReference type="NCBI Taxonomy" id="307758"/>
    <lineage>
        <taxon>Eukaryota</taxon>
        <taxon>Fungi</taxon>
        <taxon>Dikarya</taxon>
        <taxon>Basidiomycota</taxon>
        <taxon>Ustilaginomycotina</taxon>
        <taxon>Ustilaginomycetes</taxon>
        <taxon>Ustilaginales</taxon>
        <taxon>Ustilaginaceae</taxon>
        <taxon>Ustilago</taxon>
    </lineage>
</organism>
<accession>A0A8H8TT31</accession>
<dbReference type="AlphaFoldDB" id="A0A8H8TT31"/>
<feature type="compositionally biased region" description="Low complexity" evidence="1">
    <location>
        <begin position="309"/>
        <end position="319"/>
    </location>
</feature>
<feature type="region of interest" description="Disordered" evidence="1">
    <location>
        <begin position="309"/>
        <end position="329"/>
    </location>
</feature>
<protein>
    <submittedName>
        <fullName evidence="2">Uncharacterized protein</fullName>
    </submittedName>
</protein>
<evidence type="ECO:0000313" key="3">
    <source>
        <dbReference type="Proteomes" id="UP000658997"/>
    </source>
</evidence>
<reference evidence="2" key="1">
    <citation type="submission" date="2018-08" db="EMBL/GenBank/DDBJ databases">
        <authorList>
            <person name="Guldener U."/>
        </authorList>
    </citation>
    <scope>NUCLEOTIDE SEQUENCE</scope>
    <source>
        <strain evidence="2">UB2</strain>
    </source>
</reference>
<name>A0A8H8TT31_9BASI</name>